<name>A0A3G9ICK7_9ACTN</name>
<dbReference type="RefSeq" id="WP_125567261.1">
    <property type="nucleotide sequence ID" value="NZ_AP019307.1"/>
</dbReference>
<proteinExistence type="predicted"/>
<dbReference type="OrthoDB" id="3268479at2"/>
<protein>
    <submittedName>
        <fullName evidence="1">Uncharacterized protein</fullName>
    </submittedName>
</protein>
<dbReference type="EMBL" id="AP019307">
    <property type="protein sequence ID" value="BBH16680.1"/>
    <property type="molecule type" value="Genomic_DNA"/>
</dbReference>
<keyword evidence="2" id="KW-1185">Reference proteome</keyword>
<accession>A0A3G9ICK7</accession>
<dbReference type="AlphaFoldDB" id="A0A3G9ICK7"/>
<dbReference type="KEGG" id="nbe:Back2_09670"/>
<sequence length="210" mass="23107">MSGFAAAGGRSSQPGFTYHRRSRQVIGTFAGFEADLLRSLAGQMVELLRSESALPAEPSDPFEAMFDFHGPTTAPEDPVLARLFPDAYLDDEESAGEFRRFTESALRNRKVANASAIVDALDDAGLPDEPDDDITIDVELDRGAATAWMTSLTDIRLALATRLGVEDDDEDRWIELPEEDPARQVYAIYHWTGFLQETLVESLSKAVSHA</sequence>
<dbReference type="Pfam" id="PF09438">
    <property type="entry name" value="DUF2017"/>
    <property type="match status" value="1"/>
</dbReference>
<dbReference type="Proteomes" id="UP000271573">
    <property type="component" value="Chromosome"/>
</dbReference>
<dbReference type="InterPro" id="IPR018561">
    <property type="entry name" value="AosR"/>
</dbReference>
<reference evidence="1 2" key="1">
    <citation type="submission" date="2018-11" db="EMBL/GenBank/DDBJ databases">
        <title>Complete genome sequence of Nocardioides baekrokdamisoli strain KCTC 39748.</title>
        <authorList>
            <person name="Kang S.W."/>
            <person name="Lee K.C."/>
            <person name="Kim K.K."/>
            <person name="Kim J.S."/>
            <person name="Kim D.S."/>
            <person name="Ko S.H."/>
            <person name="Yang S.H."/>
            <person name="Shin Y.K."/>
            <person name="Lee J.S."/>
        </authorList>
    </citation>
    <scope>NUCLEOTIDE SEQUENCE [LARGE SCALE GENOMIC DNA]</scope>
    <source>
        <strain evidence="1 2">KCTC 39748</strain>
    </source>
</reference>
<evidence type="ECO:0000313" key="1">
    <source>
        <dbReference type="EMBL" id="BBH16680.1"/>
    </source>
</evidence>
<gene>
    <name evidence="1" type="ORF">Back2_09670</name>
</gene>
<evidence type="ECO:0000313" key="2">
    <source>
        <dbReference type="Proteomes" id="UP000271573"/>
    </source>
</evidence>
<organism evidence="1 2">
    <name type="scientific">Nocardioides baekrokdamisoli</name>
    <dbReference type="NCBI Taxonomy" id="1804624"/>
    <lineage>
        <taxon>Bacteria</taxon>
        <taxon>Bacillati</taxon>
        <taxon>Actinomycetota</taxon>
        <taxon>Actinomycetes</taxon>
        <taxon>Propionibacteriales</taxon>
        <taxon>Nocardioidaceae</taxon>
        <taxon>Nocardioides</taxon>
    </lineage>
</organism>